<protein>
    <submittedName>
        <fullName evidence="2">Putative RNA-directed DNA polymerase from transposon BS</fullName>
    </submittedName>
</protein>
<evidence type="ECO:0000313" key="2">
    <source>
        <dbReference type="EMBL" id="KFM83187.1"/>
    </source>
</evidence>
<dbReference type="PANTHER" id="PTHR36688">
    <property type="entry name" value="ENDO/EXONUCLEASE/PHOSPHATASE DOMAIN-CONTAINING PROTEIN"/>
    <property type="match status" value="1"/>
</dbReference>
<feature type="non-terminal residue" evidence="2">
    <location>
        <position position="365"/>
    </location>
</feature>
<dbReference type="AlphaFoldDB" id="A0A087V0P8"/>
<keyword evidence="2" id="KW-0695">RNA-directed DNA polymerase</keyword>
<keyword evidence="2" id="KW-0548">Nucleotidyltransferase</keyword>
<dbReference type="CDD" id="cd01650">
    <property type="entry name" value="RT_nLTR_like"/>
    <property type="match status" value="1"/>
</dbReference>
<keyword evidence="3" id="KW-1185">Reference proteome</keyword>
<dbReference type="OrthoDB" id="6437545at2759"/>
<dbReference type="Proteomes" id="UP000054359">
    <property type="component" value="Unassembled WGS sequence"/>
</dbReference>
<dbReference type="InterPro" id="IPR052560">
    <property type="entry name" value="RdDP_mobile_element"/>
</dbReference>
<sequence length="365" mass="41569">MKLQTKKSPGLDGVNNKMLKNMGVLMLVKLTSIINDMLRLAHYPTPWKTAVVVPVLKPQKPATSPVSYRPISLLSSTSKVAEYIIQQRLLEHLNHNNIIISEQHGFRKKHSTNHQLYRVTEMISHGLMNKSITGAIFLDVAKAFDRVWLEGLIHKIINLGFPDYITHITYSYLMGKHFVVRVNNKISTPRPLKAGVPQGSILGPLYFNIYTNDIPQTPHTTLAMYADDTTILSQSASHGSVIQSLQDHVHALESWLQAWKIKINVEKSDAILFTRKKLIDYNIHVDMYGTPIPWTKQARYLGVVLDQCLTWTPHITQLITKFRVRKRTLSPLIARNSVLSVDNKLVIYKTMLRSIITYAGPVWSY</sequence>
<dbReference type="InterPro" id="IPR000477">
    <property type="entry name" value="RT_dom"/>
</dbReference>
<evidence type="ECO:0000259" key="1">
    <source>
        <dbReference type="PROSITE" id="PS50878"/>
    </source>
</evidence>
<dbReference type="EMBL" id="KL813758">
    <property type="protein sequence ID" value="KFM83187.1"/>
    <property type="molecule type" value="Genomic_DNA"/>
</dbReference>
<dbReference type="InterPro" id="IPR043502">
    <property type="entry name" value="DNA/RNA_pol_sf"/>
</dbReference>
<dbReference type="SUPFAM" id="SSF56672">
    <property type="entry name" value="DNA/RNA polymerases"/>
    <property type="match status" value="1"/>
</dbReference>
<organism evidence="2 3">
    <name type="scientific">Stegodyphus mimosarum</name>
    <name type="common">African social velvet spider</name>
    <dbReference type="NCBI Taxonomy" id="407821"/>
    <lineage>
        <taxon>Eukaryota</taxon>
        <taxon>Metazoa</taxon>
        <taxon>Ecdysozoa</taxon>
        <taxon>Arthropoda</taxon>
        <taxon>Chelicerata</taxon>
        <taxon>Arachnida</taxon>
        <taxon>Araneae</taxon>
        <taxon>Araneomorphae</taxon>
        <taxon>Entelegynae</taxon>
        <taxon>Eresoidea</taxon>
        <taxon>Eresidae</taxon>
        <taxon>Stegodyphus</taxon>
    </lineage>
</organism>
<dbReference type="GO" id="GO:0003964">
    <property type="term" value="F:RNA-directed DNA polymerase activity"/>
    <property type="evidence" value="ECO:0007669"/>
    <property type="project" value="UniProtKB-KW"/>
</dbReference>
<feature type="domain" description="Reverse transcriptase" evidence="1">
    <location>
        <begin position="36"/>
        <end position="305"/>
    </location>
</feature>
<dbReference type="PROSITE" id="PS50878">
    <property type="entry name" value="RT_POL"/>
    <property type="match status" value="1"/>
</dbReference>
<accession>A0A087V0P8</accession>
<evidence type="ECO:0000313" key="3">
    <source>
        <dbReference type="Proteomes" id="UP000054359"/>
    </source>
</evidence>
<reference evidence="2 3" key="1">
    <citation type="submission" date="2013-11" db="EMBL/GenBank/DDBJ databases">
        <title>Genome sequencing of Stegodyphus mimosarum.</title>
        <authorList>
            <person name="Bechsgaard J."/>
        </authorList>
    </citation>
    <scope>NUCLEOTIDE SEQUENCE [LARGE SCALE GENOMIC DNA]</scope>
</reference>
<dbReference type="Pfam" id="PF00078">
    <property type="entry name" value="RVT_1"/>
    <property type="match status" value="1"/>
</dbReference>
<proteinExistence type="predicted"/>
<keyword evidence="2" id="KW-0808">Transferase</keyword>
<gene>
    <name evidence="2" type="ORF">X975_01915</name>
</gene>
<dbReference type="STRING" id="407821.A0A087V0P8"/>
<dbReference type="PANTHER" id="PTHR36688:SF1">
    <property type="entry name" value="ENDONUCLEASE_EXONUCLEASE_PHOSPHATASE DOMAIN-CONTAINING PROTEIN"/>
    <property type="match status" value="1"/>
</dbReference>
<dbReference type="OMA" id="EMGMADH"/>
<name>A0A087V0P8_STEMI</name>